<dbReference type="GO" id="GO:0005634">
    <property type="term" value="C:nucleus"/>
    <property type="evidence" value="ECO:0007669"/>
    <property type="project" value="UniProtKB-SubCell"/>
</dbReference>
<comment type="subunit">
    <text evidence="12">Homodimer.</text>
</comment>
<evidence type="ECO:0000256" key="4">
    <source>
        <dbReference type="ARBA" id="ARBA00022679"/>
    </source>
</evidence>
<comment type="caution">
    <text evidence="14">The sequence shown here is derived from an EMBL/GenBank/DDBJ whole genome shotgun (WGS) entry which is preliminary data.</text>
</comment>
<dbReference type="AlphaFoldDB" id="A0A8S9Y8I8"/>
<dbReference type="PROSITE" id="PS00584">
    <property type="entry name" value="PFKB_KINASES_2"/>
    <property type="match status" value="1"/>
</dbReference>
<feature type="domain" description="Carbohydrate kinase PfkB" evidence="13">
    <location>
        <begin position="5"/>
        <end position="261"/>
    </location>
</feature>
<comment type="pathway">
    <text evidence="12">Carbohydrate metabolism; D-ribose degradation; D-ribose 5-phosphate from beta-D-ribopyranose: step 2/2.</text>
</comment>
<feature type="binding site" evidence="12">
    <location>
        <begin position="13"/>
        <end position="15"/>
    </location>
    <ligand>
        <name>substrate</name>
    </ligand>
</feature>
<evidence type="ECO:0000313" key="14">
    <source>
        <dbReference type="EMBL" id="KAF7232126.1"/>
    </source>
</evidence>
<feature type="binding site" evidence="12">
    <location>
        <position position="343"/>
    </location>
    <ligand>
        <name>K(+)</name>
        <dbReference type="ChEBI" id="CHEBI:29103"/>
    </ligand>
</feature>
<dbReference type="InterPro" id="IPR002139">
    <property type="entry name" value="Ribo/fructo_kinase"/>
</dbReference>
<comment type="caution">
    <text evidence="12">Lacks conserved residue(s) required for the propagation of feature annotation.</text>
</comment>
<gene>
    <name evidence="14" type="ORF">EG68_10283</name>
</gene>
<reference evidence="14" key="1">
    <citation type="submission" date="2019-07" db="EMBL/GenBank/DDBJ databases">
        <title>Annotation for the trematode Paragonimus miyazaki's.</title>
        <authorList>
            <person name="Choi Y.-J."/>
        </authorList>
    </citation>
    <scope>NUCLEOTIDE SEQUENCE</scope>
    <source>
        <strain evidence="14">Japan</strain>
    </source>
</reference>
<comment type="catalytic activity">
    <reaction evidence="12">
        <text>D-ribose + ATP = D-ribose 5-phosphate + ADP + H(+)</text>
        <dbReference type="Rhea" id="RHEA:13697"/>
        <dbReference type="ChEBI" id="CHEBI:15378"/>
        <dbReference type="ChEBI" id="CHEBI:30616"/>
        <dbReference type="ChEBI" id="CHEBI:47013"/>
        <dbReference type="ChEBI" id="CHEBI:78346"/>
        <dbReference type="ChEBI" id="CHEBI:456216"/>
        <dbReference type="EC" id="2.7.1.15"/>
    </reaction>
</comment>
<keyword evidence="12" id="KW-0963">Cytoplasm</keyword>
<dbReference type="Proteomes" id="UP000822476">
    <property type="component" value="Unassembled WGS sequence"/>
</dbReference>
<evidence type="ECO:0000256" key="5">
    <source>
        <dbReference type="ARBA" id="ARBA00022723"/>
    </source>
</evidence>
<organism evidence="14 15">
    <name type="scientific">Paragonimus skrjabini miyazakii</name>
    <dbReference type="NCBI Taxonomy" id="59628"/>
    <lineage>
        <taxon>Eukaryota</taxon>
        <taxon>Metazoa</taxon>
        <taxon>Spiralia</taxon>
        <taxon>Lophotrochozoa</taxon>
        <taxon>Platyhelminthes</taxon>
        <taxon>Trematoda</taxon>
        <taxon>Digenea</taxon>
        <taxon>Plagiorchiida</taxon>
        <taxon>Troglotremata</taxon>
        <taxon>Troglotrematidae</taxon>
        <taxon>Paragonimus</taxon>
    </lineage>
</organism>
<dbReference type="GO" id="GO:0019303">
    <property type="term" value="P:D-ribose catabolic process"/>
    <property type="evidence" value="ECO:0007669"/>
    <property type="project" value="UniProtKB-UniRule"/>
</dbReference>
<dbReference type="GO" id="GO:0004747">
    <property type="term" value="F:ribokinase activity"/>
    <property type="evidence" value="ECO:0007669"/>
    <property type="project" value="UniProtKB-UniRule"/>
</dbReference>
<keyword evidence="7 12" id="KW-0418">Kinase</keyword>
<comment type="subcellular location">
    <subcellularLocation>
        <location evidence="12">Cytoplasm</location>
    </subcellularLocation>
    <subcellularLocation>
        <location evidence="12">Nucleus</location>
    </subcellularLocation>
</comment>
<dbReference type="GO" id="GO:0046872">
    <property type="term" value="F:metal ion binding"/>
    <property type="evidence" value="ECO:0007669"/>
    <property type="project" value="UniProtKB-KW"/>
</dbReference>
<dbReference type="InterPro" id="IPR011877">
    <property type="entry name" value="Ribokinase"/>
</dbReference>
<dbReference type="OrthoDB" id="415590at2759"/>
<feature type="binding site" evidence="12">
    <location>
        <position position="144"/>
    </location>
    <ligand>
        <name>substrate</name>
    </ligand>
</feature>
<evidence type="ECO:0000256" key="3">
    <source>
        <dbReference type="ARBA" id="ARBA00016943"/>
    </source>
</evidence>
<feature type="binding site" evidence="12">
    <location>
        <position position="306"/>
    </location>
    <ligand>
        <name>substrate</name>
    </ligand>
</feature>
<comment type="similarity">
    <text evidence="12">Belongs to the carbohydrate kinase PfkB family. Ribokinase subfamily.</text>
</comment>
<dbReference type="HAMAP" id="MF_01987">
    <property type="entry name" value="Ribokinase"/>
    <property type="match status" value="1"/>
</dbReference>
<dbReference type="InterPro" id="IPR029056">
    <property type="entry name" value="Ribokinase-like"/>
</dbReference>
<dbReference type="EC" id="2.7.1.15" evidence="2 12"/>
<evidence type="ECO:0000256" key="6">
    <source>
        <dbReference type="ARBA" id="ARBA00022741"/>
    </source>
</evidence>
<feature type="binding site" evidence="12">
    <location>
        <position position="302"/>
    </location>
    <ligand>
        <name>K(+)</name>
        <dbReference type="ChEBI" id="CHEBI:29103"/>
    </ligand>
</feature>
<comment type="similarity">
    <text evidence="1">Belongs to the carbohydrate kinase pfkB family.</text>
</comment>
<dbReference type="PANTHER" id="PTHR10584">
    <property type="entry name" value="SUGAR KINASE"/>
    <property type="match status" value="1"/>
</dbReference>
<keyword evidence="15" id="KW-1185">Reference proteome</keyword>
<keyword evidence="5 12" id="KW-0479">Metal-binding</keyword>
<feature type="binding site" evidence="12">
    <location>
        <position position="341"/>
    </location>
    <ligand>
        <name>K(+)</name>
        <dbReference type="ChEBI" id="CHEBI:29103"/>
    </ligand>
</feature>
<keyword evidence="9 12" id="KW-0460">Magnesium</keyword>
<comment type="activity regulation">
    <text evidence="12">Activated by a monovalent cation that binds near, but not in, the active site. The most likely occupant of the site in vivo is potassium. Ion binding induces a conformational change that may alter substrate affinity.</text>
</comment>
<dbReference type="InterPro" id="IPR011611">
    <property type="entry name" value="PfkB_dom"/>
</dbReference>
<feature type="binding site" evidence="12">
    <location>
        <position position="197"/>
    </location>
    <ligand>
        <name>ATP</name>
        <dbReference type="ChEBI" id="CHEBI:30616"/>
    </ligand>
</feature>
<feature type="binding site" evidence="12">
    <location>
        <begin position="41"/>
        <end position="45"/>
    </location>
    <ligand>
        <name>substrate</name>
    </ligand>
</feature>
<evidence type="ECO:0000259" key="13">
    <source>
        <dbReference type="Pfam" id="PF00294"/>
    </source>
</evidence>
<dbReference type="InterPro" id="IPR002173">
    <property type="entry name" value="Carboh/pur_kinase_PfkB_CS"/>
</dbReference>
<feature type="binding site" evidence="12">
    <location>
        <begin position="305"/>
        <end position="306"/>
    </location>
    <ligand>
        <name>ATP</name>
        <dbReference type="ChEBI" id="CHEBI:30616"/>
    </ligand>
</feature>
<evidence type="ECO:0000256" key="1">
    <source>
        <dbReference type="ARBA" id="ARBA00005380"/>
    </source>
</evidence>
<feature type="binding site" evidence="12">
    <location>
        <position position="300"/>
    </location>
    <ligand>
        <name>K(+)</name>
        <dbReference type="ChEBI" id="CHEBI:29103"/>
    </ligand>
</feature>
<evidence type="ECO:0000256" key="10">
    <source>
        <dbReference type="ARBA" id="ARBA00022958"/>
    </source>
</evidence>
<dbReference type="PRINTS" id="PR00990">
    <property type="entry name" value="RIBOKINASE"/>
</dbReference>
<dbReference type="GO" id="GO:0005524">
    <property type="term" value="F:ATP binding"/>
    <property type="evidence" value="ECO:0007669"/>
    <property type="project" value="UniProtKB-UniRule"/>
</dbReference>
<evidence type="ECO:0000256" key="12">
    <source>
        <dbReference type="HAMAP-Rule" id="MF_03215"/>
    </source>
</evidence>
<evidence type="ECO:0000313" key="15">
    <source>
        <dbReference type="Proteomes" id="UP000822476"/>
    </source>
</evidence>
<proteinExistence type="inferred from homology"/>
<evidence type="ECO:0000256" key="9">
    <source>
        <dbReference type="ARBA" id="ARBA00022842"/>
    </source>
</evidence>
<evidence type="ECO:0000256" key="7">
    <source>
        <dbReference type="ARBA" id="ARBA00022777"/>
    </source>
</evidence>
<evidence type="ECO:0000256" key="8">
    <source>
        <dbReference type="ARBA" id="ARBA00022840"/>
    </source>
</evidence>
<name>A0A8S9Y8I8_9TREM</name>
<keyword evidence="12" id="KW-0539">Nucleus</keyword>
<comment type="function">
    <text evidence="12">Catalyzes the phosphorylation of ribose at O-5 in a reaction requiring ATP and magnesium. The resulting D-ribose-5-phosphate can then be used either for sythesis of nucleotides, histidine, and tryptophan, or as a component of the pentose phosphate pathway.</text>
</comment>
<feature type="binding site" evidence="12">
    <location>
        <position position="347"/>
    </location>
    <ligand>
        <name>K(+)</name>
        <dbReference type="ChEBI" id="CHEBI:29103"/>
    </ligand>
</feature>
<dbReference type="Pfam" id="PF00294">
    <property type="entry name" value="PfkB"/>
    <property type="match status" value="2"/>
</dbReference>
<dbReference type="Gene3D" id="3.40.1190.20">
    <property type="match status" value="1"/>
</dbReference>
<keyword evidence="11 12" id="KW-0119">Carbohydrate metabolism</keyword>
<dbReference type="CDD" id="cd01174">
    <property type="entry name" value="ribokinase"/>
    <property type="match status" value="1"/>
</dbReference>
<dbReference type="SUPFAM" id="SSF53613">
    <property type="entry name" value="Ribokinase-like"/>
    <property type="match status" value="1"/>
</dbReference>
<feature type="binding site" evidence="12">
    <location>
        <begin position="247"/>
        <end position="252"/>
    </location>
    <ligand>
        <name>ATP</name>
        <dbReference type="ChEBI" id="CHEBI:30616"/>
    </ligand>
</feature>
<sequence>MVEFDVVVVGSINTDMSVFTSAFPNPGETVIGSEFVTGFGGKGANQSVAAKLLGCKVALVAKVGNDGFGGSYIAHLKKTGINCKGVKETSDAGTGVAFITVVRESGENRIIVVPGANMQLSLSDINSADRQGLLNSRVVVCQFEVNAAATLHALRLAQSNGALTILNPAPPPVPSTERGYFELLPELLAASDYCCPNETEALQMIHRCASSVTTVEGGGDGVSLLPDEFLTCLDWLAEHGVKQPMITLGSKGVAILLDSSEVPAGLPVDVTIVQSRKSRKDSTKGVVLLLSAPHVPNVIDTTGAGDSFVGALAYFVSSHPHLGTLEHVRRALWVASQSVRKVGTQSSYPNRDELHPTLFEASVFQWPSADK</sequence>
<dbReference type="EMBL" id="JTDE01022053">
    <property type="protein sequence ID" value="KAF7232126.1"/>
    <property type="molecule type" value="Genomic_DNA"/>
</dbReference>
<evidence type="ECO:0000256" key="11">
    <source>
        <dbReference type="ARBA" id="ARBA00023277"/>
    </source>
</evidence>
<protein>
    <recommendedName>
        <fullName evidence="3 12">Ribokinase</fullName>
        <shortName evidence="12">RK</shortName>
        <ecNumber evidence="2 12">2.7.1.15</ecNumber>
    </recommendedName>
</protein>
<keyword evidence="4 12" id="KW-0808">Transferase</keyword>
<feature type="domain" description="Carbohydrate kinase PfkB" evidence="13">
    <location>
        <begin position="294"/>
        <end position="350"/>
    </location>
</feature>
<evidence type="ECO:0000256" key="2">
    <source>
        <dbReference type="ARBA" id="ARBA00012035"/>
    </source>
</evidence>
<dbReference type="GO" id="GO:0005829">
    <property type="term" value="C:cytosol"/>
    <property type="evidence" value="ECO:0007669"/>
    <property type="project" value="TreeGrafter"/>
</dbReference>
<keyword evidence="8 12" id="KW-0067">ATP-binding</keyword>
<keyword evidence="6 12" id="KW-0547">Nucleotide-binding</keyword>
<feature type="active site" description="Proton acceptor" evidence="12">
    <location>
        <position position="306"/>
    </location>
</feature>
<accession>A0A8S9Y8I8</accession>
<dbReference type="PANTHER" id="PTHR10584:SF166">
    <property type="entry name" value="RIBOKINASE"/>
    <property type="match status" value="1"/>
</dbReference>
<feature type="binding site" evidence="12">
    <location>
        <position position="338"/>
    </location>
    <ligand>
        <name>K(+)</name>
        <dbReference type="ChEBI" id="CHEBI:29103"/>
    </ligand>
</feature>
<keyword evidence="10 12" id="KW-0630">Potassium</keyword>
<comment type="cofactor">
    <cofactor evidence="12">
        <name>Mg(2+)</name>
        <dbReference type="ChEBI" id="CHEBI:18420"/>
    </cofactor>
    <text evidence="12">Requires a divalent cation, most likely magnesium in vivo, as an electrophilic catalyst to aid phosphoryl group transfer. It is the chelate of the metal and the nucleotide that is the actual substrate.</text>
</comment>